<sequence>RDDENANAISWYHDIKGYLEKGVYPPEAIKNDKRMLRRLVAGFFLSGTILYKRAADGMLLRCVDKKEAKEIMEEIHEGTFGTHSNGHALAHKILNNKMMTELCE</sequence>
<dbReference type="PANTHER" id="PTHR48475:SF1">
    <property type="entry name" value="RNASE H TYPE-1 DOMAIN-CONTAINING PROTEIN"/>
    <property type="match status" value="1"/>
</dbReference>
<dbReference type="EMBL" id="QJKJ01009492">
    <property type="protein sequence ID" value="RDX76481.1"/>
    <property type="molecule type" value="Genomic_DNA"/>
</dbReference>
<dbReference type="OrthoDB" id="1690717at2759"/>
<reference evidence="1" key="1">
    <citation type="submission" date="2018-05" db="EMBL/GenBank/DDBJ databases">
        <title>Draft genome of Mucuna pruriens seed.</title>
        <authorList>
            <person name="Nnadi N.E."/>
            <person name="Vos R."/>
            <person name="Hasami M.H."/>
            <person name="Devisetty U.K."/>
            <person name="Aguiy J.C."/>
        </authorList>
    </citation>
    <scope>NUCLEOTIDE SEQUENCE [LARGE SCALE GENOMIC DNA]</scope>
    <source>
        <strain evidence="1">JCA_2017</strain>
    </source>
</reference>
<feature type="non-terminal residue" evidence="1">
    <location>
        <position position="1"/>
    </location>
</feature>
<dbReference type="PANTHER" id="PTHR48475">
    <property type="entry name" value="RIBONUCLEASE H"/>
    <property type="match status" value="1"/>
</dbReference>
<keyword evidence="2" id="KW-1185">Reference proteome</keyword>
<dbReference type="Proteomes" id="UP000257109">
    <property type="component" value="Unassembled WGS sequence"/>
</dbReference>
<dbReference type="AlphaFoldDB" id="A0A371FDV0"/>
<comment type="caution">
    <text evidence="1">The sequence shown here is derived from an EMBL/GenBank/DDBJ whole genome shotgun (WGS) entry which is preliminary data.</text>
</comment>
<organism evidence="1 2">
    <name type="scientific">Mucuna pruriens</name>
    <name type="common">Velvet bean</name>
    <name type="synonym">Dolichos pruriens</name>
    <dbReference type="NCBI Taxonomy" id="157652"/>
    <lineage>
        <taxon>Eukaryota</taxon>
        <taxon>Viridiplantae</taxon>
        <taxon>Streptophyta</taxon>
        <taxon>Embryophyta</taxon>
        <taxon>Tracheophyta</taxon>
        <taxon>Spermatophyta</taxon>
        <taxon>Magnoliopsida</taxon>
        <taxon>eudicotyledons</taxon>
        <taxon>Gunneridae</taxon>
        <taxon>Pentapetalae</taxon>
        <taxon>rosids</taxon>
        <taxon>fabids</taxon>
        <taxon>Fabales</taxon>
        <taxon>Fabaceae</taxon>
        <taxon>Papilionoideae</taxon>
        <taxon>50 kb inversion clade</taxon>
        <taxon>NPAAA clade</taxon>
        <taxon>indigoferoid/millettioid clade</taxon>
        <taxon>Phaseoleae</taxon>
        <taxon>Mucuna</taxon>
    </lineage>
</organism>
<feature type="non-terminal residue" evidence="1">
    <location>
        <position position="104"/>
    </location>
</feature>
<name>A0A371FDV0_MUCPR</name>
<evidence type="ECO:0000313" key="2">
    <source>
        <dbReference type="Proteomes" id="UP000257109"/>
    </source>
</evidence>
<evidence type="ECO:0008006" key="3">
    <source>
        <dbReference type="Google" id="ProtNLM"/>
    </source>
</evidence>
<gene>
    <name evidence="1" type="ORF">CR513_43525</name>
</gene>
<proteinExistence type="predicted"/>
<accession>A0A371FDV0</accession>
<protein>
    <recommendedName>
        <fullName evidence="3">Integrase zinc-binding domain-containing protein</fullName>
    </recommendedName>
</protein>
<evidence type="ECO:0000313" key="1">
    <source>
        <dbReference type="EMBL" id="RDX76481.1"/>
    </source>
</evidence>